<keyword evidence="3 6" id="KW-1133">Transmembrane helix</keyword>
<evidence type="ECO:0000313" key="7">
    <source>
        <dbReference type="EMBL" id="CAJ0587522.1"/>
    </source>
</evidence>
<dbReference type="AlphaFoldDB" id="A0AA36DH28"/>
<keyword evidence="4 6" id="KW-0472">Membrane</keyword>
<dbReference type="PANTHER" id="PTHR31357">
    <property type="entry name" value="SERPENTINE RECEPTOR CLASS ALPHA-10"/>
    <property type="match status" value="1"/>
</dbReference>
<gene>
    <name evidence="7" type="ORF">MSPICULIGERA_LOCUS25485</name>
</gene>
<dbReference type="GO" id="GO:0004984">
    <property type="term" value="F:olfactory receptor activity"/>
    <property type="evidence" value="ECO:0007669"/>
    <property type="project" value="TreeGrafter"/>
</dbReference>
<dbReference type="Proteomes" id="UP001177023">
    <property type="component" value="Unassembled WGS sequence"/>
</dbReference>
<dbReference type="Pfam" id="PF10292">
    <property type="entry name" value="7TM_GPCR_Srab"/>
    <property type="match status" value="1"/>
</dbReference>
<keyword evidence="2 6" id="KW-0812">Transmembrane</keyword>
<sequence>MDACPEISIYVKCPILKGVLGTQLALSLLSMVVMVLTARRIFHSACLDGAFKEYIVHCYVMLVIENLAGIALSVILFTLFFFWPTCQATVPNWFCNSLKFIKGMPMFGLPLIGFSLTLLRVLTFSANFRNPAAEKLLHRCLALICTLVILGEQYWKYYEFEWSSEPTAYCTAASKMFATKNNIESGTVIVVEVANIMLGWVLLVSTMRLFLPYSVFHLAAFLLSAISTPILQFVFVGMPESEYSTTVGYFFVSMKELWIP</sequence>
<keyword evidence="8" id="KW-1185">Reference proteome</keyword>
<comment type="similarity">
    <text evidence="5">Belongs to the nematode receptor-like protein sra family.</text>
</comment>
<feature type="transmembrane region" description="Helical" evidence="6">
    <location>
        <begin position="136"/>
        <end position="155"/>
    </location>
</feature>
<evidence type="ECO:0000256" key="5">
    <source>
        <dbReference type="ARBA" id="ARBA00037994"/>
    </source>
</evidence>
<comment type="subcellular location">
    <subcellularLocation>
        <location evidence="1">Membrane</location>
        <topology evidence="1">Multi-pass membrane protein</topology>
    </subcellularLocation>
</comment>
<feature type="transmembrane region" description="Helical" evidence="6">
    <location>
        <begin position="54"/>
        <end position="83"/>
    </location>
</feature>
<proteinExistence type="inferred from homology"/>
<accession>A0AA36DH28</accession>
<feature type="non-terminal residue" evidence="7">
    <location>
        <position position="260"/>
    </location>
</feature>
<evidence type="ECO:0000256" key="1">
    <source>
        <dbReference type="ARBA" id="ARBA00004141"/>
    </source>
</evidence>
<reference evidence="7" key="1">
    <citation type="submission" date="2023-06" db="EMBL/GenBank/DDBJ databases">
        <authorList>
            <person name="Delattre M."/>
        </authorList>
    </citation>
    <scope>NUCLEOTIDE SEQUENCE</scope>
    <source>
        <strain evidence="7">AF72</strain>
    </source>
</reference>
<evidence type="ECO:0000256" key="4">
    <source>
        <dbReference type="ARBA" id="ARBA00023136"/>
    </source>
</evidence>
<organism evidence="7 8">
    <name type="scientific">Mesorhabditis spiculigera</name>
    <dbReference type="NCBI Taxonomy" id="96644"/>
    <lineage>
        <taxon>Eukaryota</taxon>
        <taxon>Metazoa</taxon>
        <taxon>Ecdysozoa</taxon>
        <taxon>Nematoda</taxon>
        <taxon>Chromadorea</taxon>
        <taxon>Rhabditida</taxon>
        <taxon>Rhabditina</taxon>
        <taxon>Rhabditomorpha</taxon>
        <taxon>Rhabditoidea</taxon>
        <taxon>Rhabditidae</taxon>
        <taxon>Mesorhabditinae</taxon>
        <taxon>Mesorhabditis</taxon>
    </lineage>
</organism>
<dbReference type="GO" id="GO:0016020">
    <property type="term" value="C:membrane"/>
    <property type="evidence" value="ECO:0007669"/>
    <property type="project" value="UniProtKB-SubCell"/>
</dbReference>
<name>A0AA36DH28_9BILA</name>
<protein>
    <submittedName>
        <fullName evidence="7">Uncharacterized protein</fullName>
    </submittedName>
</protein>
<feature type="transmembrane region" description="Helical" evidence="6">
    <location>
        <begin position="185"/>
        <end position="203"/>
    </location>
</feature>
<evidence type="ECO:0000313" key="8">
    <source>
        <dbReference type="Proteomes" id="UP001177023"/>
    </source>
</evidence>
<evidence type="ECO:0000256" key="3">
    <source>
        <dbReference type="ARBA" id="ARBA00022989"/>
    </source>
</evidence>
<feature type="transmembrane region" description="Helical" evidence="6">
    <location>
        <begin position="215"/>
        <end position="235"/>
    </location>
</feature>
<dbReference type="InterPro" id="IPR051080">
    <property type="entry name" value="Nematode_rcpt-like_serp_alpha"/>
</dbReference>
<feature type="transmembrane region" description="Helical" evidence="6">
    <location>
        <begin position="24"/>
        <end position="42"/>
    </location>
</feature>
<dbReference type="PANTHER" id="PTHR31357:SF5">
    <property type="entry name" value="SERPENTINE RECEPTOR CLASS ALPHA-1-RELATED"/>
    <property type="match status" value="1"/>
</dbReference>
<evidence type="ECO:0000256" key="6">
    <source>
        <dbReference type="SAM" id="Phobius"/>
    </source>
</evidence>
<feature type="transmembrane region" description="Helical" evidence="6">
    <location>
        <begin position="103"/>
        <end position="124"/>
    </location>
</feature>
<dbReference type="InterPro" id="IPR019408">
    <property type="entry name" value="7TM_GPCR_serpentine_rcpt_Srab"/>
</dbReference>
<dbReference type="EMBL" id="CATQJA010002710">
    <property type="protein sequence ID" value="CAJ0587522.1"/>
    <property type="molecule type" value="Genomic_DNA"/>
</dbReference>
<evidence type="ECO:0000256" key="2">
    <source>
        <dbReference type="ARBA" id="ARBA00022692"/>
    </source>
</evidence>
<comment type="caution">
    <text evidence="7">The sequence shown here is derived from an EMBL/GenBank/DDBJ whole genome shotgun (WGS) entry which is preliminary data.</text>
</comment>